<evidence type="ECO:0000256" key="1">
    <source>
        <dbReference type="SAM" id="Phobius"/>
    </source>
</evidence>
<organism evidence="2 3">
    <name type="scientific">Pseudonocardia oroxyli</name>
    <dbReference type="NCBI Taxonomy" id="366584"/>
    <lineage>
        <taxon>Bacteria</taxon>
        <taxon>Bacillati</taxon>
        <taxon>Actinomycetota</taxon>
        <taxon>Actinomycetes</taxon>
        <taxon>Pseudonocardiales</taxon>
        <taxon>Pseudonocardiaceae</taxon>
        <taxon>Pseudonocardia</taxon>
    </lineage>
</organism>
<keyword evidence="3" id="KW-1185">Reference proteome</keyword>
<keyword evidence="1" id="KW-0812">Transmembrane</keyword>
<proteinExistence type="predicted"/>
<dbReference type="AlphaFoldDB" id="A0A1G8BDV4"/>
<protein>
    <submittedName>
        <fullName evidence="2">Uncharacterized protein</fullName>
    </submittedName>
</protein>
<dbReference type="STRING" id="366584.SAMN05216377_12110"/>
<dbReference type="EMBL" id="FNBE01000021">
    <property type="protein sequence ID" value="SDH31281.1"/>
    <property type="molecule type" value="Genomic_DNA"/>
</dbReference>
<evidence type="ECO:0000313" key="2">
    <source>
        <dbReference type="EMBL" id="SDH31281.1"/>
    </source>
</evidence>
<gene>
    <name evidence="2" type="ORF">SAMN05216377_12110</name>
</gene>
<dbReference type="Proteomes" id="UP000198967">
    <property type="component" value="Unassembled WGS sequence"/>
</dbReference>
<name>A0A1G8BDV4_PSEOR</name>
<keyword evidence="1" id="KW-1133">Transmembrane helix</keyword>
<sequence>MSGVIGTLIGILLVGAAVYGPVRVLLSRRYPRKPGGTSEYIDGAH</sequence>
<keyword evidence="1" id="KW-0472">Membrane</keyword>
<reference evidence="2 3" key="1">
    <citation type="submission" date="2016-10" db="EMBL/GenBank/DDBJ databases">
        <authorList>
            <person name="de Groot N.N."/>
        </authorList>
    </citation>
    <scope>NUCLEOTIDE SEQUENCE [LARGE SCALE GENOMIC DNA]</scope>
    <source>
        <strain evidence="2 3">CGMCC 4.3143</strain>
    </source>
</reference>
<feature type="transmembrane region" description="Helical" evidence="1">
    <location>
        <begin position="6"/>
        <end position="26"/>
    </location>
</feature>
<evidence type="ECO:0000313" key="3">
    <source>
        <dbReference type="Proteomes" id="UP000198967"/>
    </source>
</evidence>
<accession>A0A1G8BDV4</accession>